<dbReference type="AlphaFoldDB" id="A0A173MIF6"/>
<dbReference type="SUPFAM" id="SSF51206">
    <property type="entry name" value="cAMP-binding domain-like"/>
    <property type="match status" value="1"/>
</dbReference>
<keyword evidence="3" id="KW-1185">Reference proteome</keyword>
<dbReference type="KEGG" id="fln:FLA_3279"/>
<gene>
    <name evidence="2" type="ORF">SAMN05421788_102121</name>
</gene>
<dbReference type="RefSeq" id="WP_084206121.1">
    <property type="nucleotide sequence ID" value="NZ_AP017422.1"/>
</dbReference>
<dbReference type="OrthoDB" id="758145at2"/>
<name>A0A173MIF6_9BACT</name>
<dbReference type="GO" id="GO:0016301">
    <property type="term" value="F:kinase activity"/>
    <property type="evidence" value="ECO:0007669"/>
    <property type="project" value="UniProtKB-KW"/>
</dbReference>
<keyword evidence="2" id="KW-0418">Kinase</keyword>
<dbReference type="STRING" id="477680.SAMN05421788_102121"/>
<proteinExistence type="predicted"/>
<dbReference type="EMBL" id="FTOR01000002">
    <property type="protein sequence ID" value="SIS92479.1"/>
    <property type="molecule type" value="Genomic_DNA"/>
</dbReference>
<dbReference type="InterPro" id="IPR018490">
    <property type="entry name" value="cNMP-bd_dom_sf"/>
</dbReference>
<reference evidence="3" key="1">
    <citation type="submission" date="2017-01" db="EMBL/GenBank/DDBJ databases">
        <authorList>
            <person name="Varghese N."/>
            <person name="Submissions S."/>
        </authorList>
    </citation>
    <scope>NUCLEOTIDE SEQUENCE [LARGE SCALE GENOMIC DNA]</scope>
    <source>
        <strain evidence="3">DSM 21054</strain>
    </source>
</reference>
<dbReference type="InterPro" id="IPR000595">
    <property type="entry name" value="cNMP-bd_dom"/>
</dbReference>
<keyword evidence="2" id="KW-0808">Transferase</keyword>
<protein>
    <submittedName>
        <fullName evidence="2">cAMP-binding domain of CRP or a regulatory subunit of cAMP-dependent protein kinases</fullName>
    </submittedName>
</protein>
<organism evidence="2 3">
    <name type="scientific">Filimonas lacunae</name>
    <dbReference type="NCBI Taxonomy" id="477680"/>
    <lineage>
        <taxon>Bacteria</taxon>
        <taxon>Pseudomonadati</taxon>
        <taxon>Bacteroidota</taxon>
        <taxon>Chitinophagia</taxon>
        <taxon>Chitinophagales</taxon>
        <taxon>Chitinophagaceae</taxon>
        <taxon>Filimonas</taxon>
    </lineage>
</organism>
<evidence type="ECO:0000313" key="3">
    <source>
        <dbReference type="Proteomes" id="UP000186917"/>
    </source>
</evidence>
<evidence type="ECO:0000313" key="2">
    <source>
        <dbReference type="EMBL" id="SIS92479.1"/>
    </source>
</evidence>
<dbReference type="CDD" id="cd00038">
    <property type="entry name" value="CAP_ED"/>
    <property type="match status" value="1"/>
</dbReference>
<accession>A0A173MIF6</accession>
<dbReference type="InterPro" id="IPR014710">
    <property type="entry name" value="RmlC-like_jellyroll"/>
</dbReference>
<feature type="domain" description="Cyclic nucleotide-binding" evidence="1">
    <location>
        <begin position="22"/>
        <end position="70"/>
    </location>
</feature>
<dbReference type="SMART" id="SM00100">
    <property type="entry name" value="cNMP"/>
    <property type="match status" value="1"/>
</dbReference>
<dbReference type="Proteomes" id="UP000186917">
    <property type="component" value="Unassembled WGS sequence"/>
</dbReference>
<evidence type="ECO:0000259" key="1">
    <source>
        <dbReference type="PROSITE" id="PS50042"/>
    </source>
</evidence>
<sequence>MRYVRVGIMQNHHQKLLSLLESLVRLDASDKEMVIQYFEPVQYKAGELLVKPGGIAHYMYFINEGYLRTYSLADATEITHHINCPMGFITAYSSYTTRQPSVEYLHCITDCELLRIASEQLTALFQQNAAWAEAGRIINERVVTYNEKRSRDLVGKTAEQRYRDVIESHPDYLQNVPLQYIASFIGVKPESLSRIRRGIMK</sequence>
<dbReference type="Pfam" id="PF00027">
    <property type="entry name" value="cNMP_binding"/>
    <property type="match status" value="1"/>
</dbReference>
<dbReference type="Gene3D" id="2.60.120.10">
    <property type="entry name" value="Jelly Rolls"/>
    <property type="match status" value="1"/>
</dbReference>
<dbReference type="PROSITE" id="PS50042">
    <property type="entry name" value="CNMP_BINDING_3"/>
    <property type="match status" value="1"/>
</dbReference>